<evidence type="ECO:0008006" key="5">
    <source>
        <dbReference type="Google" id="ProtNLM"/>
    </source>
</evidence>
<feature type="region of interest" description="Disordered" evidence="1">
    <location>
        <begin position="1"/>
        <end position="33"/>
    </location>
</feature>
<evidence type="ECO:0000256" key="2">
    <source>
        <dbReference type="SAM" id="Phobius"/>
    </source>
</evidence>
<keyword evidence="2" id="KW-0812">Transmembrane</keyword>
<feature type="transmembrane region" description="Helical" evidence="2">
    <location>
        <begin position="394"/>
        <end position="416"/>
    </location>
</feature>
<feature type="transmembrane region" description="Helical" evidence="2">
    <location>
        <begin position="237"/>
        <end position="261"/>
    </location>
</feature>
<evidence type="ECO:0000313" key="3">
    <source>
        <dbReference type="EMBL" id="QSR27437.1"/>
    </source>
</evidence>
<reference evidence="3 4" key="1">
    <citation type="submission" date="2017-06" db="EMBL/GenBank/DDBJ databases">
        <title>Complete Genome Sequence of the Soil Carbazole-Degrading Bacterium Nocardioides aromaticivorans IC177.</title>
        <authorList>
            <person name="Vejarano F."/>
            <person name="Suzuki-Minakuchi C."/>
            <person name="Ohtsubo Y."/>
            <person name="Tsuda M."/>
            <person name="Okada K."/>
            <person name="Nojiri H."/>
        </authorList>
    </citation>
    <scope>NUCLEOTIDE SEQUENCE [LARGE SCALE GENOMIC DNA]</scope>
    <source>
        <strain evidence="3 4">IC177</strain>
    </source>
</reference>
<accession>A0ABX7PP10</accession>
<keyword evidence="2" id="KW-1133">Transmembrane helix</keyword>
<evidence type="ECO:0000313" key="4">
    <source>
        <dbReference type="Proteomes" id="UP000662818"/>
    </source>
</evidence>
<evidence type="ECO:0000256" key="1">
    <source>
        <dbReference type="SAM" id="MobiDB-lite"/>
    </source>
</evidence>
<dbReference type="RefSeq" id="WP_207006404.1">
    <property type="nucleotide sequence ID" value="NZ_CP022295.1"/>
</dbReference>
<gene>
    <name evidence="3" type="ORF">CFH99_17590</name>
</gene>
<sequence>MSQTAAPQAAPPPAAPAPAAAPATTSATAPADQGHVDTPALLNRWQLIGMTVAIVFGIVSALVQFLGWQADGRAAADTEQLVRVQKIRSSLLSADALATNAFLVGGLEDPQQRREYDARISEVLEGITAAADAQPADQAALIAVNQQVELYATYIANARSNNRQGYPVGAAYQSLASDQLRNSTLPVLEALVDANNDRARDAMNGQHPFWLLGLGVVALLGLWWLNRELANAFRRRINRGIAFAGAIIAVVTVITTAGAFIRDSSNDSLREDQFADAVASAQALTAANDAKANESLRLIKRGSGAANEEKWGEAAAVVTDNAPSRFLADWERYADQHRTIVERDESNKWDDAVKLATAGPAEDEDKTAFVAFNDNLSAHVADVSKEAVDELGSWRWLALVVGALTLLLGAAAAVSVERGIGVRRREFA</sequence>
<proteinExistence type="predicted"/>
<feature type="transmembrane region" description="Helical" evidence="2">
    <location>
        <begin position="47"/>
        <end position="68"/>
    </location>
</feature>
<organism evidence="3 4">
    <name type="scientific">Nocardioides aromaticivorans</name>
    <dbReference type="NCBI Taxonomy" id="200618"/>
    <lineage>
        <taxon>Bacteria</taxon>
        <taxon>Bacillati</taxon>
        <taxon>Actinomycetota</taxon>
        <taxon>Actinomycetes</taxon>
        <taxon>Propionibacteriales</taxon>
        <taxon>Nocardioidaceae</taxon>
        <taxon>Nocardioides</taxon>
    </lineage>
</organism>
<keyword evidence="4" id="KW-1185">Reference proteome</keyword>
<dbReference type="EMBL" id="CP022295">
    <property type="protein sequence ID" value="QSR27437.1"/>
    <property type="molecule type" value="Genomic_DNA"/>
</dbReference>
<keyword evidence="2" id="KW-0472">Membrane</keyword>
<feature type="transmembrane region" description="Helical" evidence="2">
    <location>
        <begin position="207"/>
        <end position="225"/>
    </location>
</feature>
<dbReference type="Proteomes" id="UP000662818">
    <property type="component" value="Chromosome"/>
</dbReference>
<name>A0ABX7PP10_9ACTN</name>
<protein>
    <recommendedName>
        <fullName evidence="5">Secreted protein</fullName>
    </recommendedName>
</protein>
<feature type="compositionally biased region" description="Low complexity" evidence="1">
    <location>
        <begin position="17"/>
        <end position="31"/>
    </location>
</feature>